<feature type="region of interest" description="Disordered" evidence="1">
    <location>
        <begin position="1"/>
        <end position="20"/>
    </location>
</feature>
<name>A0A835ZDF4_9STRA</name>
<comment type="caution">
    <text evidence="2">The sequence shown here is derived from an EMBL/GenBank/DDBJ whole genome shotgun (WGS) entry which is preliminary data.</text>
</comment>
<sequence>MLCSGGGHSGAGRSRWSRDPNMLKERKQLDKWRKDILYGWFMDDQEQQLSIWCDPVLSTMADPEYHAATTPAGVLQVWFGSQDPAEDAVNPHMWDTRSQELAETCGAPFEKTCGALFESALSDAAELSAFNTRRGVRVELAETCNALFETALNNTVRVELAETCGALFETALCDAAELSAWDETPQGALARVLLLGPIGEVTALK</sequence>
<keyword evidence="3" id="KW-1185">Reference proteome</keyword>
<dbReference type="EMBL" id="JAFCMP010000015">
    <property type="protein sequence ID" value="KAG5191706.1"/>
    <property type="molecule type" value="Genomic_DNA"/>
</dbReference>
<protein>
    <submittedName>
        <fullName evidence="2">Uncharacterized protein</fullName>
    </submittedName>
</protein>
<proteinExistence type="predicted"/>
<reference evidence="2" key="1">
    <citation type="submission" date="2021-02" db="EMBL/GenBank/DDBJ databases">
        <title>First Annotated Genome of the Yellow-green Alga Tribonema minus.</title>
        <authorList>
            <person name="Mahan K.M."/>
        </authorList>
    </citation>
    <scope>NUCLEOTIDE SEQUENCE</scope>
    <source>
        <strain evidence="2">UTEX B ZZ1240</strain>
    </source>
</reference>
<evidence type="ECO:0000256" key="1">
    <source>
        <dbReference type="SAM" id="MobiDB-lite"/>
    </source>
</evidence>
<evidence type="ECO:0000313" key="3">
    <source>
        <dbReference type="Proteomes" id="UP000664859"/>
    </source>
</evidence>
<gene>
    <name evidence="2" type="ORF">JKP88DRAFT_284908</name>
</gene>
<evidence type="ECO:0000313" key="2">
    <source>
        <dbReference type="EMBL" id="KAG5191706.1"/>
    </source>
</evidence>
<dbReference type="Proteomes" id="UP000664859">
    <property type="component" value="Unassembled WGS sequence"/>
</dbReference>
<feature type="compositionally biased region" description="Gly residues" evidence="1">
    <location>
        <begin position="1"/>
        <end position="10"/>
    </location>
</feature>
<accession>A0A835ZDF4</accession>
<dbReference type="AlphaFoldDB" id="A0A835ZDF4"/>
<organism evidence="2 3">
    <name type="scientific">Tribonema minus</name>
    <dbReference type="NCBI Taxonomy" id="303371"/>
    <lineage>
        <taxon>Eukaryota</taxon>
        <taxon>Sar</taxon>
        <taxon>Stramenopiles</taxon>
        <taxon>Ochrophyta</taxon>
        <taxon>PX clade</taxon>
        <taxon>Xanthophyceae</taxon>
        <taxon>Tribonematales</taxon>
        <taxon>Tribonemataceae</taxon>
        <taxon>Tribonema</taxon>
    </lineage>
</organism>